<accession>A0A7L4ZI73</accession>
<evidence type="ECO:0008006" key="3">
    <source>
        <dbReference type="Google" id="ProtNLM"/>
    </source>
</evidence>
<sequence length="377" mass="42311">MKRKLTFDIMYVLVGLFLFVSCQHDTEELLEEEAIAPIERTDFKRLASDDHPVVQLLYSRGYEKGTIYETNDHFLAPPDLLYSKDINDYDLSDTGSNTEQAFNTGKLVSLNRMRINVFIDNSVGTTLTTDAVNAITELNGINNCALFFVRVTNANQADITIRSDFGVESSNVLGRAGFPSNGRVFNTVTLNVDALGAFGATIRRNVVIHELGHCVGFRHTDWSANGEGSAVNIPGTSANDTGSIMWHTARGGNAFSTGDLVAFRALFPRALRIDVVNEFTEYDNNEWYVLDNVFVDVFEDGSYTTLSNLNRNVQVNYEIVVQEYNHTSGTYSYYRNRILTAGSNRYYIDEEEEECSAYQGETCTREDLEITYAFSIL</sequence>
<dbReference type="PROSITE" id="PS51257">
    <property type="entry name" value="PROKAR_LIPOPROTEIN"/>
    <property type="match status" value="1"/>
</dbReference>
<evidence type="ECO:0000313" key="2">
    <source>
        <dbReference type="Proteomes" id="UP000464657"/>
    </source>
</evidence>
<dbReference type="AlphaFoldDB" id="A0A7L4ZI73"/>
<keyword evidence="2" id="KW-1185">Reference proteome</keyword>
<reference evidence="1 2" key="1">
    <citation type="journal article" date="2013" name="Int. J. Syst. Evol. Microbiol.">
        <title>Kordia antarctica sp. nov., isolated from Antarctic seawater.</title>
        <authorList>
            <person name="Baek K."/>
            <person name="Choi A."/>
            <person name="Kang I."/>
            <person name="Lee K."/>
            <person name="Cho J.C."/>
        </authorList>
    </citation>
    <scope>NUCLEOTIDE SEQUENCE [LARGE SCALE GENOMIC DNA]</scope>
    <source>
        <strain evidence="1 2">IMCC3317</strain>
    </source>
</reference>
<protein>
    <recommendedName>
        <fullName evidence="3">Dual-action HEIGH metallo-peptidase</fullName>
    </recommendedName>
</protein>
<dbReference type="Gene3D" id="3.40.390.10">
    <property type="entry name" value="Collagenase (Catalytic Domain)"/>
    <property type="match status" value="1"/>
</dbReference>
<dbReference type="KEGG" id="kan:IMCC3317_18010"/>
<evidence type="ECO:0000313" key="1">
    <source>
        <dbReference type="EMBL" id="QHI36438.1"/>
    </source>
</evidence>
<dbReference type="EMBL" id="CP019288">
    <property type="protein sequence ID" value="QHI36438.1"/>
    <property type="molecule type" value="Genomic_DNA"/>
</dbReference>
<dbReference type="GO" id="GO:0008237">
    <property type="term" value="F:metallopeptidase activity"/>
    <property type="evidence" value="ECO:0007669"/>
    <property type="project" value="InterPro"/>
</dbReference>
<dbReference type="Pfam" id="PF12388">
    <property type="entry name" value="Peptidase_M57"/>
    <property type="match status" value="1"/>
</dbReference>
<dbReference type="Proteomes" id="UP000464657">
    <property type="component" value="Chromosome"/>
</dbReference>
<dbReference type="InterPro" id="IPR024079">
    <property type="entry name" value="MetalloPept_cat_dom_sf"/>
</dbReference>
<dbReference type="SUPFAM" id="SSF55486">
    <property type="entry name" value="Metalloproteases ('zincins'), catalytic domain"/>
    <property type="match status" value="1"/>
</dbReference>
<organism evidence="1 2">
    <name type="scientific">Kordia antarctica</name>
    <dbReference type="NCBI Taxonomy" id="1218801"/>
    <lineage>
        <taxon>Bacteria</taxon>
        <taxon>Pseudomonadati</taxon>
        <taxon>Bacteroidota</taxon>
        <taxon>Flavobacteriia</taxon>
        <taxon>Flavobacteriales</taxon>
        <taxon>Flavobacteriaceae</taxon>
        <taxon>Kordia</taxon>
    </lineage>
</organism>
<name>A0A7L4ZI73_9FLAO</name>
<dbReference type="InterPro" id="IPR024653">
    <property type="entry name" value="Peptidase_M10/M27/M57"/>
</dbReference>
<dbReference type="RefSeq" id="WP_160129141.1">
    <property type="nucleotide sequence ID" value="NZ_CP019288.1"/>
</dbReference>
<proteinExistence type="predicted"/>
<dbReference type="OrthoDB" id="785995at2"/>
<gene>
    <name evidence="1" type="ORF">IMCC3317_18010</name>
</gene>